<dbReference type="Proteomes" id="UP000053469">
    <property type="component" value="Unassembled WGS sequence"/>
</dbReference>
<comment type="caution">
    <text evidence="2">The sequence shown here is derived from an EMBL/GenBank/DDBJ whole genome shotgun (WGS) entry which is preliminary data.</text>
</comment>
<evidence type="ECO:0000313" key="2">
    <source>
        <dbReference type="EMBL" id="KUK67376.1"/>
    </source>
</evidence>
<keyword evidence="2" id="KW-0808">Transferase</keyword>
<dbReference type="CDD" id="cd06223">
    <property type="entry name" value="PRTases_typeI"/>
    <property type="match status" value="1"/>
</dbReference>
<evidence type="ECO:0000313" key="3">
    <source>
        <dbReference type="Proteomes" id="UP000053469"/>
    </source>
</evidence>
<name>A0A124FU43_9BACT</name>
<dbReference type="PATRIC" id="fig|1641388.3.peg.123"/>
<dbReference type="EMBL" id="LGGI01000015">
    <property type="protein sequence ID" value="KUK67376.1"/>
    <property type="molecule type" value="Genomic_DNA"/>
</dbReference>
<dbReference type="PANTHER" id="PTHR47505:SF1">
    <property type="entry name" value="DNA UTILIZATION PROTEIN YHGH"/>
    <property type="match status" value="1"/>
</dbReference>
<dbReference type="InterPro" id="IPR051910">
    <property type="entry name" value="ComF/GntX_DNA_util-trans"/>
</dbReference>
<dbReference type="AlphaFoldDB" id="A0A124FU43"/>
<protein>
    <submittedName>
        <fullName evidence="2">Phosphoribosyltransferase</fullName>
    </submittedName>
</protein>
<sequence>MINLLDTIFPKSCGICKKRGDYLCNRCKKLFKRTLPECYVCRKISPNYKTHYECREERKESSLNHVFVAWEYNSLSSILLKKYKYNYIQSISDTLAEIFIEAIKKSTFDNKLTGTILTNVPLAKNRLRERGFNQTTELARKVAYAFNLPFDESLIERENSYGHQALRDRDERKEIKDEVFTLRSNFSLDGYSSITILDDVITTGATLEAISSRIRKDIDREIEINALCLFRGRPYYLETS</sequence>
<gene>
    <name evidence="2" type="ORF">XD87_0164</name>
</gene>
<dbReference type="InterPro" id="IPR000836">
    <property type="entry name" value="PRTase_dom"/>
</dbReference>
<comment type="similarity">
    <text evidence="1">Belongs to the ComF/GntX family.</text>
</comment>
<keyword evidence="2" id="KW-0328">Glycosyltransferase</keyword>
<dbReference type="SUPFAM" id="SSF53271">
    <property type="entry name" value="PRTase-like"/>
    <property type="match status" value="1"/>
</dbReference>
<accession>A0A124FU43</accession>
<dbReference type="PANTHER" id="PTHR47505">
    <property type="entry name" value="DNA UTILIZATION PROTEIN YHGH"/>
    <property type="match status" value="1"/>
</dbReference>
<evidence type="ECO:0000256" key="1">
    <source>
        <dbReference type="ARBA" id="ARBA00008007"/>
    </source>
</evidence>
<reference evidence="3" key="1">
    <citation type="journal article" date="2015" name="MBio">
        <title>Genome-Resolved Metagenomic Analysis Reveals Roles for Candidate Phyla and Other Microbial Community Members in Biogeochemical Transformations in Oil Reservoirs.</title>
        <authorList>
            <person name="Hu P."/>
            <person name="Tom L."/>
            <person name="Singh A."/>
            <person name="Thomas B.C."/>
            <person name="Baker B.J."/>
            <person name="Piceno Y.M."/>
            <person name="Andersen G.L."/>
            <person name="Banfield J.F."/>
        </authorList>
    </citation>
    <scope>NUCLEOTIDE SEQUENCE [LARGE SCALE GENOMIC DNA]</scope>
</reference>
<organism evidence="2 3">
    <name type="scientific">candidate division WS6 bacterium 36_33</name>
    <dbReference type="NCBI Taxonomy" id="1641388"/>
    <lineage>
        <taxon>Bacteria</taxon>
        <taxon>Candidatus Dojkabacteria</taxon>
    </lineage>
</organism>
<dbReference type="InterPro" id="IPR029057">
    <property type="entry name" value="PRTase-like"/>
</dbReference>
<dbReference type="GO" id="GO:0016757">
    <property type="term" value="F:glycosyltransferase activity"/>
    <property type="evidence" value="ECO:0007669"/>
    <property type="project" value="UniProtKB-KW"/>
</dbReference>
<proteinExistence type="inferred from homology"/>
<dbReference type="Gene3D" id="3.40.50.2020">
    <property type="match status" value="1"/>
</dbReference>